<evidence type="ECO:0000313" key="2">
    <source>
        <dbReference type="EMBL" id="KAK4802149.1"/>
    </source>
</evidence>
<organism evidence="2 3">
    <name type="scientific">Trapa natans</name>
    <name type="common">Water chestnut</name>
    <dbReference type="NCBI Taxonomy" id="22666"/>
    <lineage>
        <taxon>Eukaryota</taxon>
        <taxon>Viridiplantae</taxon>
        <taxon>Streptophyta</taxon>
        <taxon>Embryophyta</taxon>
        <taxon>Tracheophyta</taxon>
        <taxon>Spermatophyta</taxon>
        <taxon>Magnoliopsida</taxon>
        <taxon>eudicotyledons</taxon>
        <taxon>Gunneridae</taxon>
        <taxon>Pentapetalae</taxon>
        <taxon>rosids</taxon>
        <taxon>malvids</taxon>
        <taxon>Myrtales</taxon>
        <taxon>Lythraceae</taxon>
        <taxon>Trapa</taxon>
    </lineage>
</organism>
<keyword evidence="3" id="KW-1185">Reference proteome</keyword>
<dbReference type="GO" id="GO:0016592">
    <property type="term" value="C:mediator complex"/>
    <property type="evidence" value="ECO:0007669"/>
    <property type="project" value="InterPro"/>
</dbReference>
<accession>A0AAN7MAS1</accession>
<gene>
    <name evidence="2" type="ORF">SAY86_000352</name>
</gene>
<proteinExistence type="predicted"/>
<dbReference type="PANTHER" id="PTHR33739">
    <property type="entry name" value="OS07G0681500 PROTEIN"/>
    <property type="match status" value="1"/>
</dbReference>
<evidence type="ECO:0008006" key="4">
    <source>
        <dbReference type="Google" id="ProtNLM"/>
    </source>
</evidence>
<comment type="caution">
    <text evidence="2">The sequence shown here is derived from an EMBL/GenBank/DDBJ whole genome shotgun (WGS) entry which is preliminary data.</text>
</comment>
<dbReference type="PANTHER" id="PTHR33739:SF3">
    <property type="entry name" value="OS07G0681500 PROTEIN"/>
    <property type="match status" value="1"/>
</dbReference>
<sequence length="1367" mass="149513">MAFYDQDVCRSMEKRWWLQRHSASGAQIGSLDGGSLVPGVGMRGDAAEFERDVLERVKCCVERKDPPLMWSVEISKLVAAAGVELPSPELGQILVSELCSNFSSPSLWKMLEQALASRLVSSFHVLSLLFPRVLSHRKSQPEAFRLFLELISRYIFSYEAVCADACKQKIIKSVDATMQFYQDYRVNVTELGHAYVLFFFSTFHGLIDCSLEDCGLQSATEGRLAVIAGIMDRQEMDIDLKGTFLDKRVERREWMRRTNSVVALEVLEKISESKRGTVLLRFVRMNMPEKFNRLLRRLWYIETHKLPSSNWSSAIVKLLTNIRRSLAFERQFSKKTITGILSDVGLCKSMPNSISVLSASWVVFDIYMESAMDAKQLPMSSAIDILTETVITLHALNQSSWQETFLALWVSGLRLVQRERDPAEGPVPHLEARLCVLLSIVPLAIANILKDDVKANSSTLQDAKALTEMEIRCAYGLDGKSRTSKRDHLISALMSLGQFSGLLCPPASVLNEANRAAEKAANAISLSQTVNAGVGSDSRGDTSLKAGGDMRHLIVEACIARNLIDASAYFWPGYVSASLVSLSDSSPKEISPWSAFMEGAVLTEPLISSLVTTPATSFAEVEKVAHIALNGSVEEKAAAAKILCGASLSHGWNIQEHVVNFIVKLLSPSLGHDWRQNDLMNHMPMLRGILFGASFIDNVHILSLHGVVPEVAAALMPLCEAFGSINPVDNQCETDNQLSIYMIFAAAFLFLLRLWKFYRPPIEWSSKGEGAIGGGLSLEYLLLLRNGRIQSAVADSSPQGEMPMDVDHGSPVDHVSTLLDKPIYIDFFPKLRAWYCQNKICVASPLSGLCTGNPVHQVANRLISMVYSKMTGGHSSVNSTTSSSSKSGSPTTAGEEPSQRPLLPAWELLEAVPFALESLLTACAHGRLSSRDLTTGLRDLVDFCPALLAAIISYFSAEITRGVWKLVPMNGVDWPSPGQILPKVESDMKGVLEAAGVHLPSYPSSVAPMLPLPMAALVSLTITFKLDRSLEYIHSVVGPALENSALGSPWPSMAIISSLWAQKVRRWHHFIVASSSRSVLMKSQEAVTQVLRSCFTSFLGTHNGPECPVTSGGSINGLLGSISAGCGPPTLAPGFFYLRSCRMIQDVQHLNDVIVRLVAEFARDSEAVKTKMTSARLKSTHSSLSTTAVRAREVANLGAGLLCAAGGFQLVRELYCGSIPAWLLISDEFKPKDLSPTFHMVEGYAVAYLVFLCGGCTWGVKDQPLPQAHFTRCARVIAAHMDFLAGVVEGNVSVGNHPATLKAYVSCLVSLIVNFNPTWISEVRVETLRKLACGLRRWHETDLALSLLERGGVPAMGAIAEWLGSID</sequence>
<name>A0AAN7MAS1_TRANT</name>
<protein>
    <recommendedName>
        <fullName evidence="4">Mediator of RNA polymerase II transcription subunit 33A</fullName>
    </recommendedName>
</protein>
<dbReference type="Proteomes" id="UP001346149">
    <property type="component" value="Unassembled WGS sequence"/>
</dbReference>
<dbReference type="InterPro" id="IPR039638">
    <property type="entry name" value="MED33A/B"/>
</dbReference>
<evidence type="ECO:0000313" key="3">
    <source>
        <dbReference type="Proteomes" id="UP001346149"/>
    </source>
</evidence>
<feature type="region of interest" description="Disordered" evidence="1">
    <location>
        <begin position="874"/>
        <end position="899"/>
    </location>
</feature>
<reference evidence="2 3" key="1">
    <citation type="journal article" date="2023" name="Hortic Res">
        <title>Pangenome of water caltrop reveals structural variations and asymmetric subgenome divergence after allopolyploidization.</title>
        <authorList>
            <person name="Zhang X."/>
            <person name="Chen Y."/>
            <person name="Wang L."/>
            <person name="Yuan Y."/>
            <person name="Fang M."/>
            <person name="Shi L."/>
            <person name="Lu R."/>
            <person name="Comes H.P."/>
            <person name="Ma Y."/>
            <person name="Chen Y."/>
            <person name="Huang G."/>
            <person name="Zhou Y."/>
            <person name="Zheng Z."/>
            <person name="Qiu Y."/>
        </authorList>
    </citation>
    <scope>NUCLEOTIDE SEQUENCE [LARGE SCALE GENOMIC DNA]</scope>
    <source>
        <strain evidence="2">F231</strain>
    </source>
</reference>
<dbReference type="GO" id="GO:2000762">
    <property type="term" value="P:regulation of phenylpropanoid metabolic process"/>
    <property type="evidence" value="ECO:0007669"/>
    <property type="project" value="InterPro"/>
</dbReference>
<dbReference type="EMBL" id="JAXQNO010000002">
    <property type="protein sequence ID" value="KAK4802149.1"/>
    <property type="molecule type" value="Genomic_DNA"/>
</dbReference>
<evidence type="ECO:0000256" key="1">
    <source>
        <dbReference type="SAM" id="MobiDB-lite"/>
    </source>
</evidence>
<feature type="compositionally biased region" description="Low complexity" evidence="1">
    <location>
        <begin position="874"/>
        <end position="894"/>
    </location>
</feature>